<feature type="domain" description="CCHC-type" evidence="3">
    <location>
        <begin position="58"/>
        <end position="73"/>
    </location>
</feature>
<sequence length="238" mass="25774">MSFSIGRDTGFLYFPDAPFFCRRCSTYGHIQESCSSQPTCRRCNETGHIARDCKNQVKCDACGEDGHVLRECRARTTPRSFAQVTAVRPATPAVVAEAPIALFWCLLKKLKKKYGNLGLEKALVKALKNVQRGFSSAEGGERPDTLQLQDAEEGAECMETSVHLSDPEYIEEFCSDDGGESGKHHGGGSGESDGEKEDVAPQRKAGVKKSRWSESGEVSGSETSHSLQMVEDDGGGTG</sequence>
<feature type="region of interest" description="Disordered" evidence="2">
    <location>
        <begin position="172"/>
        <end position="238"/>
    </location>
</feature>
<protein>
    <recommendedName>
        <fullName evidence="3">CCHC-type domain-containing protein</fullName>
    </recommendedName>
</protein>
<dbReference type="PANTHER" id="PTHR22639:SF3">
    <property type="entry name" value="ZINC FINGER CCHC DOMAIN-CONTAINING PROTEIN 3"/>
    <property type="match status" value="1"/>
</dbReference>
<reference evidence="4" key="1">
    <citation type="submission" date="2023-07" db="EMBL/GenBank/DDBJ databases">
        <authorList>
            <person name="Stuckert A."/>
        </authorList>
    </citation>
    <scope>NUCLEOTIDE SEQUENCE</scope>
</reference>
<comment type="caution">
    <text evidence="4">The sequence shown here is derived from an EMBL/GenBank/DDBJ whole genome shotgun (WGS) entry which is preliminary data.</text>
</comment>
<gene>
    <name evidence="4" type="ORF">RIMI_LOCUS15424213</name>
</gene>
<dbReference type="Pfam" id="PF00098">
    <property type="entry name" value="zf-CCHC"/>
    <property type="match status" value="1"/>
</dbReference>
<dbReference type="PROSITE" id="PS50158">
    <property type="entry name" value="ZF_CCHC"/>
    <property type="match status" value="2"/>
</dbReference>
<keyword evidence="1" id="KW-0862">Zinc</keyword>
<keyword evidence="1" id="KW-0863">Zinc-finger</keyword>
<dbReference type="SUPFAM" id="SSF57756">
    <property type="entry name" value="Retrovirus zinc finger-like domains"/>
    <property type="match status" value="1"/>
</dbReference>
<dbReference type="InterPro" id="IPR001878">
    <property type="entry name" value="Znf_CCHC"/>
</dbReference>
<evidence type="ECO:0000259" key="3">
    <source>
        <dbReference type="PROSITE" id="PS50158"/>
    </source>
</evidence>
<feature type="compositionally biased region" description="Low complexity" evidence="2">
    <location>
        <begin position="213"/>
        <end position="226"/>
    </location>
</feature>
<dbReference type="PANTHER" id="PTHR22639">
    <property type="entry name" value="GAG-RELATED PROTEIN"/>
    <property type="match status" value="1"/>
</dbReference>
<evidence type="ECO:0000313" key="5">
    <source>
        <dbReference type="Proteomes" id="UP001176940"/>
    </source>
</evidence>
<dbReference type="InterPro" id="IPR042509">
    <property type="entry name" value="ZCCHC3"/>
</dbReference>
<accession>A0ABN9M156</accession>
<organism evidence="4 5">
    <name type="scientific">Ranitomeya imitator</name>
    <name type="common">mimic poison frog</name>
    <dbReference type="NCBI Taxonomy" id="111125"/>
    <lineage>
        <taxon>Eukaryota</taxon>
        <taxon>Metazoa</taxon>
        <taxon>Chordata</taxon>
        <taxon>Craniata</taxon>
        <taxon>Vertebrata</taxon>
        <taxon>Euteleostomi</taxon>
        <taxon>Amphibia</taxon>
        <taxon>Batrachia</taxon>
        <taxon>Anura</taxon>
        <taxon>Neobatrachia</taxon>
        <taxon>Hyloidea</taxon>
        <taxon>Dendrobatidae</taxon>
        <taxon>Dendrobatinae</taxon>
        <taxon>Ranitomeya</taxon>
    </lineage>
</organism>
<keyword evidence="1" id="KW-0479">Metal-binding</keyword>
<dbReference type="Proteomes" id="UP001176940">
    <property type="component" value="Unassembled WGS sequence"/>
</dbReference>
<dbReference type="EMBL" id="CAUEEQ010041462">
    <property type="protein sequence ID" value="CAJ0956174.1"/>
    <property type="molecule type" value="Genomic_DNA"/>
</dbReference>
<keyword evidence="5" id="KW-1185">Reference proteome</keyword>
<evidence type="ECO:0000313" key="4">
    <source>
        <dbReference type="EMBL" id="CAJ0956174.1"/>
    </source>
</evidence>
<dbReference type="SMART" id="SM00343">
    <property type="entry name" value="ZnF_C2HC"/>
    <property type="match status" value="3"/>
</dbReference>
<dbReference type="Gene3D" id="4.10.60.10">
    <property type="entry name" value="Zinc finger, CCHC-type"/>
    <property type="match status" value="1"/>
</dbReference>
<name>A0ABN9M156_9NEOB</name>
<proteinExistence type="predicted"/>
<feature type="domain" description="CCHC-type" evidence="3">
    <location>
        <begin position="40"/>
        <end position="55"/>
    </location>
</feature>
<evidence type="ECO:0000256" key="1">
    <source>
        <dbReference type="PROSITE-ProRule" id="PRU00047"/>
    </source>
</evidence>
<dbReference type="InterPro" id="IPR036875">
    <property type="entry name" value="Znf_CCHC_sf"/>
</dbReference>
<evidence type="ECO:0000256" key="2">
    <source>
        <dbReference type="SAM" id="MobiDB-lite"/>
    </source>
</evidence>